<dbReference type="GeneID" id="108560382"/>
<dbReference type="Pfam" id="PF01369">
    <property type="entry name" value="Sec7"/>
    <property type="match status" value="1"/>
</dbReference>
<keyword evidence="5" id="KW-1185">Reference proteome</keyword>
<dbReference type="InterPro" id="IPR000904">
    <property type="entry name" value="Sec7_dom"/>
</dbReference>
<dbReference type="SUPFAM" id="SSF48425">
    <property type="entry name" value="Sec7 domain"/>
    <property type="match status" value="1"/>
</dbReference>
<evidence type="ECO:0000256" key="1">
    <source>
        <dbReference type="ARBA" id="ARBA00004496"/>
    </source>
</evidence>
<dbReference type="Pfam" id="PF09324">
    <property type="entry name" value="Sec7-like_HDS"/>
    <property type="match status" value="1"/>
</dbReference>
<comment type="subcellular location">
    <subcellularLocation>
        <location evidence="1">Cytoplasm</location>
    </subcellularLocation>
</comment>
<dbReference type="PANTHER" id="PTHR10663:SF344">
    <property type="entry name" value="BREFELDIN A-INHIBITED GUANINE NUCLEOTIDE-EXCHANGE PROTEIN 3"/>
    <property type="match status" value="1"/>
</dbReference>
<proteinExistence type="predicted"/>
<dbReference type="SUPFAM" id="SSF48371">
    <property type="entry name" value="ARM repeat"/>
    <property type="match status" value="1"/>
</dbReference>
<dbReference type="InterPro" id="IPR016024">
    <property type="entry name" value="ARM-type_fold"/>
</dbReference>
<dbReference type="Gene3D" id="1.10.1000.11">
    <property type="entry name" value="Arf Nucleotide-binding Site Opener,domain 2"/>
    <property type="match status" value="1"/>
</dbReference>
<feature type="region of interest" description="Disordered" evidence="3">
    <location>
        <begin position="1195"/>
        <end position="1214"/>
    </location>
</feature>
<evidence type="ECO:0000256" key="2">
    <source>
        <dbReference type="ARBA" id="ARBA00022490"/>
    </source>
</evidence>
<sequence length="1985" mass="218768">MEDLLLNVVKECNGSKGFGPLRTSAQEAHDLLCAQHGITSRNPSHELRTACFAAVKLSLESKKSKLVSLALLALNKLVRDERFQAGAEPEDDSLWLPAQLLHATSSMISQCEDTQVHILRVVLSMACAASWALNGRLVMLLVSRCGEAYDNGTQPVRAAAQAAASQTLTAFCTFLDEECQEILQQQQKHKNSGSSAEMVYNKTSAVACFNEAIPVMQYICSRLEEMKALPKSGDTIVFLLECLLTLVNTLPHTVHSNSHFTTFLWQRFCPALLALLGAPGGDSSLTTQQSKIVYSIGIQVVRLVGRERALRPVLEAIFHRMLLLPSPAKRLEPLRAARELLRSPGRLADLLLLSGPIHRHAGDDMAIIRLIMDSIEESAQYCDPNVMLASVECVCALLGSLEGMCRGEGLNVEGAEIANSRYPLLEQADYTGPLTYQSLARLPKPYRDVVANLKYQSDSDSSGIDGGLQEENENCSDTDTSGATEGPEEMASQSDDSIMDDESFLTSQQLQKLHNIPKSLHLGRSGLEECNTDMERHNARHFVKTLQNILLPNLLTLRSSIQIDEVLQEFASKCCQHNSAQNYEITTIMNADGVYLATYSALLLNLKLIRRGHYNDPKNSESSSTMTEVQFVEEIHGSGILVYVSATWLCELYQNVLAKSLLEVAGYDSRTQQQPALINLLTDVGGLCPSQLLTDWQKLQKVVHGTTTDSSPEVEAGVKLSRRVLTCCWASVVSVLGASLGEQGPPVGAGASALSRLVARRSRQKHKQRLRDDVITASLEGLQKAASLSNILKLQSRSSSILSLLSASCKVQGPKIAASHALSLDVLISKGLELGSHSSTNWPHIFNACVAVAGLEHALFSKTGSAQLLLVAQNTQSNIVTSSTFNNEKLNLSFTDGEETCVDVYSFLQNTSYGQSGGPNQDASVAEIVERSGVLNAHGKGILSGVNAAKVCCVLSAKADELFYNAALRLALPGLCSFLGELCKASHNQLFTRYEEVPQAYPENSGKKWWRKKLDAQCQKPPATLLLHRIGEVTLKCIRSGRPLVHTMKVWSIVGPHFMQAACHKDRTITKKAVACIHDAVNALLNEQTELPHFHFNEALFKPFENLLCLELCDSDVQDQIVACLCEFVEANRTEICSGWRPLFGTLRVANGKNNSTILDVFYIFLQTDNTLVFANAALDYILCLLSHIRNPNAADDDEEDETTTTTTTSIREEEGPTLNVCAESLKLLQSCAAILSMMHNMPKCPTFNLTHRMGIETEPQLVDPIIENSDINTFKQVDDNEISYKILAMKEDMEACDREGLTLSKMDQKTGCLKVWYILLEGLSSAAVIAPHRNQPMIVECLFKLLKDLKSLNPGVNFGLYCLNHLLLPMVQHWLRQNSKSQRDDWQHFKHCCGLASELVVDYVSHVQGELKAAGNPAVNLALKQLLIILIECVAQPNESVARLGTSCIRHLILSIGQMLSSTQWDILVVAVHRATAVSLNPLHQITLAFKPNSDSFYGDLATVKVAARKDSNVVESERLYELAQQVFLMQAQRNCSKCTGKLCECDQTVQIDDRSYVFLLYPPDVSGGAHNSDLNTVRVPFRNLVVGILAHQMLIQTISSALLQNLNHITPILNILQISTCSLRGILTHVNARHVDVMLRCLEMSNSRAKEFDLRPGLKFLTQKVGNLSKAANLYTQANTSEVVQIIVLIELCLDGIEKYSITHSDIEQLLAKEDEDAVSETRKCYTDLDYVEQFLRSLRVKWEHLCESYANLTIRIPVNAEDESDAEGGEGVGNAIEADAVTSSSSTEWEKTVRPFKFADFKTTESFTSSDSDSYLEKEILPNRETPATTTTTIKTNENSTDDETNEAAAKFQKPNKIKYDANTLMQISVDEISSSSIKKDDVAGRVNPFNALLPPAQPVPPEIQQQRSVSIFKDSEAFKVTRIETMEACLELLGSLPADRLSPLGNVLKDGAVMLVNSQEDKIKCAAEELLHRMNIAPYDM</sequence>
<feature type="domain" description="SEC7" evidence="4">
    <location>
        <begin position="417"/>
        <end position="661"/>
    </location>
</feature>
<name>A0ABM1MFP6_NICVS</name>
<keyword evidence="2" id="KW-0963">Cytoplasm</keyword>
<dbReference type="PANTHER" id="PTHR10663">
    <property type="entry name" value="GUANYL-NUCLEOTIDE EXCHANGE FACTOR"/>
    <property type="match status" value="1"/>
</dbReference>
<feature type="region of interest" description="Disordered" evidence="3">
    <location>
        <begin position="457"/>
        <end position="496"/>
    </location>
</feature>
<dbReference type="Proteomes" id="UP000695000">
    <property type="component" value="Unplaced"/>
</dbReference>
<evidence type="ECO:0000313" key="5">
    <source>
        <dbReference type="Proteomes" id="UP000695000"/>
    </source>
</evidence>
<evidence type="ECO:0000256" key="3">
    <source>
        <dbReference type="SAM" id="MobiDB-lite"/>
    </source>
</evidence>
<evidence type="ECO:0000259" key="4">
    <source>
        <dbReference type="SMART" id="SM00222"/>
    </source>
</evidence>
<accession>A0ABM1MFP6</accession>
<gene>
    <name evidence="6" type="primary">LOC108560382</name>
</gene>
<reference evidence="6" key="1">
    <citation type="submission" date="2025-08" db="UniProtKB">
        <authorList>
            <consortium name="RefSeq"/>
        </authorList>
    </citation>
    <scope>IDENTIFICATION</scope>
    <source>
        <tissue evidence="6">Whole Larva</tissue>
    </source>
</reference>
<dbReference type="SMART" id="SM00222">
    <property type="entry name" value="Sec7"/>
    <property type="match status" value="1"/>
</dbReference>
<dbReference type="InterPro" id="IPR015403">
    <property type="entry name" value="Mon2/Sec7/BIG1-like_HDS"/>
</dbReference>
<evidence type="ECO:0000313" key="6">
    <source>
        <dbReference type="RefSeq" id="XP_017773396.1"/>
    </source>
</evidence>
<dbReference type="RefSeq" id="XP_017773396.1">
    <property type="nucleotide sequence ID" value="XM_017917907.1"/>
</dbReference>
<dbReference type="InterPro" id="IPR023394">
    <property type="entry name" value="Sec7_C_sf"/>
</dbReference>
<protein>
    <submittedName>
        <fullName evidence="6">Brefeldin A-inhibited guanine nucleotide-exchange protein 3</fullName>
    </submittedName>
</protein>
<organism evidence="5 6">
    <name type="scientific">Nicrophorus vespilloides</name>
    <name type="common">Boreal carrion beetle</name>
    <dbReference type="NCBI Taxonomy" id="110193"/>
    <lineage>
        <taxon>Eukaryota</taxon>
        <taxon>Metazoa</taxon>
        <taxon>Ecdysozoa</taxon>
        <taxon>Arthropoda</taxon>
        <taxon>Hexapoda</taxon>
        <taxon>Insecta</taxon>
        <taxon>Pterygota</taxon>
        <taxon>Neoptera</taxon>
        <taxon>Endopterygota</taxon>
        <taxon>Coleoptera</taxon>
        <taxon>Polyphaga</taxon>
        <taxon>Staphyliniformia</taxon>
        <taxon>Silphidae</taxon>
        <taxon>Nicrophorinae</taxon>
        <taxon>Nicrophorus</taxon>
    </lineage>
</organism>
<dbReference type="InterPro" id="IPR035999">
    <property type="entry name" value="Sec7_dom_sf"/>
</dbReference>